<dbReference type="Proteomes" id="UP001519293">
    <property type="component" value="Unassembled WGS sequence"/>
</dbReference>
<feature type="region of interest" description="Disordered" evidence="1">
    <location>
        <begin position="16"/>
        <end position="48"/>
    </location>
</feature>
<evidence type="ECO:0000313" key="3">
    <source>
        <dbReference type="Proteomes" id="UP001519293"/>
    </source>
</evidence>
<reference evidence="2 3" key="1">
    <citation type="submission" date="2021-03" db="EMBL/GenBank/DDBJ databases">
        <title>Genomic Encyclopedia of Type Strains, Phase IV (KMG-IV): sequencing the most valuable type-strain genomes for metagenomic binning, comparative biology and taxonomic classification.</title>
        <authorList>
            <person name="Goeker M."/>
        </authorList>
    </citation>
    <scope>NUCLEOTIDE SEQUENCE [LARGE SCALE GENOMIC DNA]</scope>
    <source>
        <strain evidence="2 3">DSM 26675</strain>
    </source>
</reference>
<evidence type="ECO:0000313" key="2">
    <source>
        <dbReference type="EMBL" id="MBP2242660.1"/>
    </source>
</evidence>
<proteinExistence type="predicted"/>
<accession>A0ABS4RIC7</accession>
<keyword evidence="3" id="KW-1185">Reference proteome</keyword>
<name>A0ABS4RIC7_9BACI</name>
<evidence type="ECO:0000256" key="1">
    <source>
        <dbReference type="SAM" id="MobiDB-lite"/>
    </source>
</evidence>
<organism evidence="2 3">
    <name type="scientific">Cytobacillus eiseniae</name>
    <dbReference type="NCBI Taxonomy" id="762947"/>
    <lineage>
        <taxon>Bacteria</taxon>
        <taxon>Bacillati</taxon>
        <taxon>Bacillota</taxon>
        <taxon>Bacilli</taxon>
        <taxon>Bacillales</taxon>
        <taxon>Bacillaceae</taxon>
        <taxon>Cytobacillus</taxon>
    </lineage>
</organism>
<gene>
    <name evidence="2" type="ORF">J2Z40_003237</name>
</gene>
<protein>
    <submittedName>
        <fullName evidence="2">Uncharacterized protein</fullName>
    </submittedName>
</protein>
<dbReference type="EMBL" id="JAGIKZ010000024">
    <property type="protein sequence ID" value="MBP2242660.1"/>
    <property type="molecule type" value="Genomic_DNA"/>
</dbReference>
<sequence length="48" mass="5631">MGQKIRIGKRKCPIEKLYGTKDQKKQEEMSHRGVLWDKRSEEARGNVS</sequence>
<comment type="caution">
    <text evidence="2">The sequence shown here is derived from an EMBL/GenBank/DDBJ whole genome shotgun (WGS) entry which is preliminary data.</text>
</comment>